<gene>
    <name evidence="8" type="primary">dnaA</name>
    <name evidence="14" type="ORF">A2626_01510</name>
</gene>
<dbReference type="Gene3D" id="3.30.300.180">
    <property type="match status" value="1"/>
</dbReference>
<evidence type="ECO:0000256" key="9">
    <source>
        <dbReference type="NCBIfam" id="TIGR00362"/>
    </source>
</evidence>
<dbReference type="GO" id="GO:0003688">
    <property type="term" value="F:DNA replication origin binding"/>
    <property type="evidence" value="ECO:0007669"/>
    <property type="project" value="UniProtKB-UniRule"/>
</dbReference>
<evidence type="ECO:0000259" key="13">
    <source>
        <dbReference type="SMART" id="SM00760"/>
    </source>
</evidence>
<dbReference type="Pfam" id="PF11638">
    <property type="entry name" value="DnaA_N"/>
    <property type="match status" value="1"/>
</dbReference>
<reference evidence="14 15" key="1">
    <citation type="journal article" date="2016" name="Nat. Commun.">
        <title>Thousands of microbial genomes shed light on interconnected biogeochemical processes in an aquifer system.</title>
        <authorList>
            <person name="Anantharaman K."/>
            <person name="Brown C.T."/>
            <person name="Hug L.A."/>
            <person name="Sharon I."/>
            <person name="Castelle C.J."/>
            <person name="Probst A.J."/>
            <person name="Thomas B.C."/>
            <person name="Singh A."/>
            <person name="Wilkins M.J."/>
            <person name="Karaoz U."/>
            <person name="Brodie E.L."/>
            <person name="Williams K.H."/>
            <person name="Hubbard S.S."/>
            <person name="Banfield J.F."/>
        </authorList>
    </citation>
    <scope>NUCLEOTIDE SEQUENCE [LARGE SCALE GENOMIC DNA]</scope>
</reference>
<dbReference type="EMBL" id="MHLZ01000012">
    <property type="protein sequence ID" value="OGZ20102.1"/>
    <property type="molecule type" value="Genomic_DNA"/>
</dbReference>
<dbReference type="PANTHER" id="PTHR30050">
    <property type="entry name" value="CHROMOSOMAL REPLICATION INITIATOR PROTEIN DNAA"/>
    <property type="match status" value="1"/>
</dbReference>
<keyword evidence="6 8" id="KW-0446">Lipid-binding</keyword>
<feature type="binding site" evidence="8">
    <location>
        <position position="162"/>
    </location>
    <ligand>
        <name>ATP</name>
        <dbReference type="ChEBI" id="CHEBI:30616"/>
    </ligand>
</feature>
<dbReference type="SUPFAM" id="SSF52540">
    <property type="entry name" value="P-loop containing nucleoside triphosphate hydrolases"/>
    <property type="match status" value="1"/>
</dbReference>
<feature type="domain" description="Chromosomal replication initiator DnaA C-terminal" evidence="13">
    <location>
        <begin position="359"/>
        <end position="428"/>
    </location>
</feature>
<evidence type="ECO:0000313" key="15">
    <source>
        <dbReference type="Proteomes" id="UP000177360"/>
    </source>
</evidence>
<dbReference type="GO" id="GO:0005524">
    <property type="term" value="F:ATP binding"/>
    <property type="evidence" value="ECO:0007669"/>
    <property type="project" value="UniProtKB-UniRule"/>
</dbReference>
<dbReference type="AlphaFoldDB" id="A0A1G2E336"/>
<dbReference type="Gene3D" id="1.10.1750.10">
    <property type="match status" value="1"/>
</dbReference>
<dbReference type="CDD" id="cd00009">
    <property type="entry name" value="AAA"/>
    <property type="match status" value="1"/>
</dbReference>
<dbReference type="InterPro" id="IPR001957">
    <property type="entry name" value="Chromosome_initiator_DnaA"/>
</dbReference>
<dbReference type="InterPro" id="IPR010921">
    <property type="entry name" value="Trp_repressor/repl_initiator"/>
</dbReference>
<dbReference type="GO" id="GO:0006275">
    <property type="term" value="P:regulation of DNA replication"/>
    <property type="evidence" value="ECO:0007669"/>
    <property type="project" value="UniProtKB-UniRule"/>
</dbReference>
<evidence type="ECO:0000256" key="3">
    <source>
        <dbReference type="ARBA" id="ARBA00022705"/>
    </source>
</evidence>
<evidence type="ECO:0000256" key="5">
    <source>
        <dbReference type="ARBA" id="ARBA00022840"/>
    </source>
</evidence>
<comment type="function">
    <text evidence="8 10">Plays an essential role in the initiation and regulation of chromosomal replication. ATP-DnaA binds to the origin of replication (oriC) to initiate formation of the DNA replication initiation complex once per cell cycle. Binds the DnaA box (a 9 base pair repeat at the origin) and separates the double-stranded (ds)DNA. Forms a right-handed helical filament on oriC DNA; dsDNA binds to the exterior of the filament while single-stranded (ss)DNA is stabiized in the filament's interior. The ATP-DnaA-oriC complex binds and stabilizes one strand of the AT-rich DNA unwinding element (DUE), permitting loading of DNA polymerase. After initiation quickly degrades to an ADP-DnaA complex that is not apt for DNA replication. Binds acidic phospholipids.</text>
</comment>
<evidence type="ECO:0000259" key="12">
    <source>
        <dbReference type="SMART" id="SM00382"/>
    </source>
</evidence>
<dbReference type="GO" id="GO:0005886">
    <property type="term" value="C:plasma membrane"/>
    <property type="evidence" value="ECO:0007669"/>
    <property type="project" value="TreeGrafter"/>
</dbReference>
<evidence type="ECO:0000313" key="14">
    <source>
        <dbReference type="EMBL" id="OGZ20102.1"/>
    </source>
</evidence>
<dbReference type="SMART" id="SM00382">
    <property type="entry name" value="AAA"/>
    <property type="match status" value="1"/>
</dbReference>
<comment type="subcellular location">
    <subcellularLocation>
        <location evidence="8">Cytoplasm</location>
    </subcellularLocation>
</comment>
<sequence length="452" mass="51919">MTNEELWQAVLAQIQLNISQANFATWFRGTEISNIKEGTVFVSVPNSFSKEWMENKYNKPIFKTIHELNKEIKEIKYNVEKKLSPSQDIIAKAPSIAADADQMDFQEFKINKDTNLNPRYTFDSFVTGSFNELPHAAAIAVSKNPGSVYNPLFIYGGVGLGKTHLLQSIGNEVIKNFKKKTVRYVSSEKFTSEVVASIKNHEVEAFKEKYRKIDVLIIDDIQFLAGREKTQEEFFNIFNVLYENNKQIIISSDRPPKAINSLAERLRSRFEGGMIADISYPDFETRVAILKTKSQEKGVEFSDEIYQHIASVVQKNIRELEGALNKLIANQTLNNQKPDLETTKIIIKDLLSSPSRVMTPKKIIEAVAEFYDLKEKEILNVSRKKEIVHPRQIAMYLLREELKSSFPFIGRKFSGKDHTTAIHSYKKIVQELIKDKKLEEEIELIKERVLTI</sequence>
<dbReference type="SUPFAM" id="SSF48295">
    <property type="entry name" value="TrpR-like"/>
    <property type="match status" value="1"/>
</dbReference>
<dbReference type="InterPro" id="IPR003593">
    <property type="entry name" value="AAA+_ATPase"/>
</dbReference>
<comment type="domain">
    <text evidence="8">Domain I is involved in oligomerization and binding regulators, domain II is flexibile and of varying length in different bacteria, domain III forms the AAA+ region, while domain IV binds dsDNA.</text>
</comment>
<accession>A0A1G2E336</accession>
<keyword evidence="4 8" id="KW-0547">Nucleotide-binding</keyword>
<evidence type="ECO:0000256" key="8">
    <source>
        <dbReference type="HAMAP-Rule" id="MF_00377"/>
    </source>
</evidence>
<dbReference type="NCBIfam" id="TIGR00362">
    <property type="entry name" value="DnaA"/>
    <property type="match status" value="1"/>
</dbReference>
<dbReference type="Pfam" id="PF08299">
    <property type="entry name" value="Bac_DnaA_C"/>
    <property type="match status" value="1"/>
</dbReference>
<evidence type="ECO:0000256" key="1">
    <source>
        <dbReference type="ARBA" id="ARBA00006583"/>
    </source>
</evidence>
<comment type="caution">
    <text evidence="14">The sequence shown here is derived from an EMBL/GenBank/DDBJ whole genome shotgun (WGS) entry which is preliminary data.</text>
</comment>
<dbReference type="GO" id="GO:0008289">
    <property type="term" value="F:lipid binding"/>
    <property type="evidence" value="ECO:0007669"/>
    <property type="project" value="UniProtKB-KW"/>
</dbReference>
<organism evidence="14 15">
    <name type="scientific">Candidatus Nealsonbacteria bacterium RIFCSPHIGHO2_01_FULL_38_55</name>
    <dbReference type="NCBI Taxonomy" id="1801664"/>
    <lineage>
        <taxon>Bacteria</taxon>
        <taxon>Candidatus Nealsoniibacteriota</taxon>
    </lineage>
</organism>
<dbReference type="FunFam" id="3.40.50.300:FF:000668">
    <property type="entry name" value="Chromosomal replication initiator protein DnaA"/>
    <property type="match status" value="1"/>
</dbReference>
<dbReference type="CDD" id="cd06571">
    <property type="entry name" value="Bac_DnaA_C"/>
    <property type="match status" value="1"/>
</dbReference>
<dbReference type="InterPro" id="IPR013317">
    <property type="entry name" value="DnaA_dom"/>
</dbReference>
<evidence type="ECO:0000256" key="4">
    <source>
        <dbReference type="ARBA" id="ARBA00022741"/>
    </source>
</evidence>
<name>A0A1G2E336_9BACT</name>
<dbReference type="GO" id="GO:0006270">
    <property type="term" value="P:DNA replication initiation"/>
    <property type="evidence" value="ECO:0007669"/>
    <property type="project" value="UniProtKB-UniRule"/>
</dbReference>
<feature type="region of interest" description="Domain I, interacts with DnaA modulators" evidence="8">
    <location>
        <begin position="1"/>
        <end position="83"/>
    </location>
</feature>
<dbReference type="InterPro" id="IPR020591">
    <property type="entry name" value="Chromosome_initiator_DnaA-like"/>
</dbReference>
<keyword evidence="3 8" id="KW-0235">DNA replication</keyword>
<dbReference type="InterPro" id="IPR027417">
    <property type="entry name" value="P-loop_NTPase"/>
</dbReference>
<feature type="region of interest" description="Domain III, AAA+ region" evidence="8">
    <location>
        <begin position="115"/>
        <end position="331"/>
    </location>
</feature>
<comment type="caution">
    <text evidence="8">Lacks conserved residue(s) required for the propagation of feature annotation.</text>
</comment>
<feature type="binding site" evidence="8">
    <location>
        <position position="161"/>
    </location>
    <ligand>
        <name>ATP</name>
        <dbReference type="ChEBI" id="CHEBI:30616"/>
    </ligand>
</feature>
<evidence type="ECO:0000256" key="6">
    <source>
        <dbReference type="ARBA" id="ARBA00023121"/>
    </source>
</evidence>
<dbReference type="InterPro" id="IPR024633">
    <property type="entry name" value="DnaA_N_dom"/>
</dbReference>
<evidence type="ECO:0000256" key="2">
    <source>
        <dbReference type="ARBA" id="ARBA00022490"/>
    </source>
</evidence>
<dbReference type="Pfam" id="PF00308">
    <property type="entry name" value="Bac_DnaA"/>
    <property type="match status" value="1"/>
</dbReference>
<feature type="binding site" evidence="8">
    <location>
        <position position="159"/>
    </location>
    <ligand>
        <name>ATP</name>
        <dbReference type="ChEBI" id="CHEBI:30616"/>
    </ligand>
</feature>
<protein>
    <recommendedName>
        <fullName evidence="8 9">Chromosomal replication initiator protein DnaA</fullName>
    </recommendedName>
</protein>
<dbReference type="SMART" id="SM00760">
    <property type="entry name" value="Bac_DnaA_C"/>
    <property type="match status" value="1"/>
</dbReference>
<evidence type="ECO:0000256" key="10">
    <source>
        <dbReference type="RuleBase" id="RU000577"/>
    </source>
</evidence>
<evidence type="ECO:0000256" key="11">
    <source>
        <dbReference type="RuleBase" id="RU004227"/>
    </source>
</evidence>
<dbReference type="PRINTS" id="PR00051">
    <property type="entry name" value="DNAA"/>
</dbReference>
<dbReference type="Proteomes" id="UP000177360">
    <property type="component" value="Unassembled WGS sequence"/>
</dbReference>
<feature type="domain" description="AAA+ ATPase" evidence="12">
    <location>
        <begin position="148"/>
        <end position="293"/>
    </location>
</feature>
<keyword evidence="7 8" id="KW-0238">DNA-binding</keyword>
<evidence type="ECO:0000256" key="7">
    <source>
        <dbReference type="ARBA" id="ARBA00023125"/>
    </source>
</evidence>
<feature type="binding site" evidence="8">
    <location>
        <position position="163"/>
    </location>
    <ligand>
        <name>ATP</name>
        <dbReference type="ChEBI" id="CHEBI:30616"/>
    </ligand>
</feature>
<dbReference type="Gene3D" id="3.40.50.300">
    <property type="entry name" value="P-loop containing nucleotide triphosphate hydrolases"/>
    <property type="match status" value="1"/>
</dbReference>
<dbReference type="Gene3D" id="1.10.8.60">
    <property type="match status" value="1"/>
</dbReference>
<keyword evidence="2 8" id="KW-0963">Cytoplasm</keyword>
<keyword evidence="5 8" id="KW-0067">ATP-binding</keyword>
<dbReference type="InterPro" id="IPR013159">
    <property type="entry name" value="DnaA_C"/>
</dbReference>
<dbReference type="InterPro" id="IPR038454">
    <property type="entry name" value="DnaA_N_sf"/>
</dbReference>
<proteinExistence type="inferred from homology"/>
<comment type="similarity">
    <text evidence="1 8 11">Belongs to the DnaA family.</text>
</comment>
<dbReference type="GO" id="GO:0005737">
    <property type="term" value="C:cytoplasm"/>
    <property type="evidence" value="ECO:0007669"/>
    <property type="project" value="UniProtKB-SubCell"/>
</dbReference>
<comment type="subunit">
    <text evidence="8">Oligomerizes as a right-handed, spiral filament on DNA at oriC.</text>
</comment>
<dbReference type="HAMAP" id="MF_00377">
    <property type="entry name" value="DnaA_bact"/>
    <property type="match status" value="1"/>
</dbReference>
<feature type="region of interest" description="Domain IV, binds dsDNA" evidence="8">
    <location>
        <begin position="332"/>
        <end position="452"/>
    </location>
</feature>
<dbReference type="PANTHER" id="PTHR30050:SF2">
    <property type="entry name" value="CHROMOSOMAL REPLICATION INITIATOR PROTEIN DNAA"/>
    <property type="match status" value="1"/>
</dbReference>